<dbReference type="Pfam" id="PF02906">
    <property type="entry name" value="Fe_hyd_lg_C"/>
    <property type="match status" value="1"/>
</dbReference>
<dbReference type="NCBIfam" id="TIGR02512">
    <property type="entry name" value="FeFe_hydrog_A"/>
    <property type="match status" value="1"/>
</dbReference>
<evidence type="ECO:0000259" key="7">
    <source>
        <dbReference type="PROSITE" id="PS51085"/>
    </source>
</evidence>
<gene>
    <name evidence="10" type="ORF">SAMN05660284_02268</name>
</gene>
<dbReference type="Gene3D" id="3.10.20.740">
    <property type="match status" value="1"/>
</dbReference>
<dbReference type="FunFam" id="3.30.70.20:FF:000035">
    <property type="entry name" value="Iron hydrogenase 1"/>
    <property type="match status" value="1"/>
</dbReference>
<accession>A0A1I5BWE2</accession>
<dbReference type="InterPro" id="IPR050340">
    <property type="entry name" value="Cytosolic_Fe-S_CAF"/>
</dbReference>
<dbReference type="InterPro" id="IPR036010">
    <property type="entry name" value="2Fe-2S_ferredoxin-like_sf"/>
</dbReference>
<dbReference type="PROSITE" id="PS51085">
    <property type="entry name" value="2FE2S_FER_2"/>
    <property type="match status" value="1"/>
</dbReference>
<feature type="domain" description="2Fe-2S ferredoxin-type" evidence="7">
    <location>
        <begin position="1"/>
        <end position="82"/>
    </location>
</feature>
<dbReference type="InterPro" id="IPR001041">
    <property type="entry name" value="2Fe-2S_ferredoxin-type"/>
</dbReference>
<dbReference type="PROSITE" id="PS00198">
    <property type="entry name" value="4FE4S_FER_1"/>
    <property type="match status" value="1"/>
</dbReference>
<dbReference type="InterPro" id="IPR003149">
    <property type="entry name" value="Fe_hydrogenase_ssu"/>
</dbReference>
<dbReference type="GO" id="GO:0008901">
    <property type="term" value="F:ferredoxin hydrogenase activity"/>
    <property type="evidence" value="ECO:0007669"/>
    <property type="project" value="InterPro"/>
</dbReference>
<dbReference type="Gene3D" id="3.30.70.20">
    <property type="match status" value="1"/>
</dbReference>
<dbReference type="SMART" id="SM00902">
    <property type="entry name" value="Fe_hyd_SSU"/>
    <property type="match status" value="1"/>
</dbReference>
<evidence type="ECO:0000256" key="4">
    <source>
        <dbReference type="ARBA" id="ARBA00022737"/>
    </source>
</evidence>
<dbReference type="InterPro" id="IPR009016">
    <property type="entry name" value="Fe_hydrogenase"/>
</dbReference>
<dbReference type="GO" id="GO:0051539">
    <property type="term" value="F:4 iron, 4 sulfur cluster binding"/>
    <property type="evidence" value="ECO:0007669"/>
    <property type="project" value="UniProtKB-KW"/>
</dbReference>
<dbReference type="InterPro" id="IPR036991">
    <property type="entry name" value="Fe_hydrogenase_ssu_sf"/>
</dbReference>
<dbReference type="Pfam" id="PF12838">
    <property type="entry name" value="Fer4_7"/>
    <property type="match status" value="1"/>
</dbReference>
<comment type="similarity">
    <text evidence="1">Belongs to the complex I 75 kDa subunit family.</text>
</comment>
<reference evidence="11" key="1">
    <citation type="submission" date="2016-10" db="EMBL/GenBank/DDBJ databases">
        <authorList>
            <person name="Varghese N."/>
            <person name="Submissions S."/>
        </authorList>
    </citation>
    <scope>NUCLEOTIDE SEQUENCE [LARGE SCALE GENOMIC DNA]</scope>
    <source>
        <strain evidence="11">DSM 6150</strain>
    </source>
</reference>
<evidence type="ECO:0000313" key="11">
    <source>
        <dbReference type="Proteomes" id="UP000242869"/>
    </source>
</evidence>
<dbReference type="InterPro" id="IPR004108">
    <property type="entry name" value="Fe_hydrogenase_lsu_C"/>
</dbReference>
<protein>
    <submittedName>
        <fullName evidence="10">Ferredoxin hydrogenase gamma subunit</fullName>
    </submittedName>
</protein>
<dbReference type="Pfam" id="PF10588">
    <property type="entry name" value="NADH-G_4Fe-4S_3"/>
    <property type="match status" value="1"/>
</dbReference>
<dbReference type="Pfam" id="PF02256">
    <property type="entry name" value="Fe_hyd_SSU"/>
    <property type="match status" value="1"/>
</dbReference>
<keyword evidence="11" id="KW-1185">Reference proteome</keyword>
<dbReference type="InterPro" id="IPR013352">
    <property type="entry name" value="Fe_hydrogenase_subset"/>
</dbReference>
<dbReference type="CDD" id="cd00207">
    <property type="entry name" value="fer2"/>
    <property type="match status" value="1"/>
</dbReference>
<dbReference type="Gene3D" id="3.40.50.1780">
    <property type="match status" value="1"/>
</dbReference>
<name>A0A1I5BWE2_9NEIS</name>
<dbReference type="EMBL" id="FOVE01000017">
    <property type="protein sequence ID" value="SFN78912.1"/>
    <property type="molecule type" value="Genomic_DNA"/>
</dbReference>
<evidence type="ECO:0000256" key="2">
    <source>
        <dbReference type="ARBA" id="ARBA00022485"/>
    </source>
</evidence>
<evidence type="ECO:0000313" key="10">
    <source>
        <dbReference type="EMBL" id="SFN78912.1"/>
    </source>
</evidence>
<evidence type="ECO:0000256" key="6">
    <source>
        <dbReference type="ARBA" id="ARBA00023014"/>
    </source>
</evidence>
<keyword evidence="2" id="KW-0004">4Fe-4S</keyword>
<proteinExistence type="inferred from homology"/>
<dbReference type="PROSITE" id="PS51839">
    <property type="entry name" value="4FE4S_HC3"/>
    <property type="match status" value="1"/>
</dbReference>
<feature type="domain" description="4Fe-4S ferredoxin-type" evidence="8">
    <location>
        <begin position="185"/>
        <end position="214"/>
    </location>
</feature>
<dbReference type="PANTHER" id="PTHR11615">
    <property type="entry name" value="NITRATE, FORMATE, IRON DEHYDROGENASE"/>
    <property type="match status" value="1"/>
</dbReference>
<evidence type="ECO:0000256" key="5">
    <source>
        <dbReference type="ARBA" id="ARBA00023004"/>
    </source>
</evidence>
<dbReference type="SUPFAM" id="SSF54292">
    <property type="entry name" value="2Fe-2S ferredoxin-like"/>
    <property type="match status" value="1"/>
</dbReference>
<dbReference type="InterPro" id="IPR019574">
    <property type="entry name" value="NADH_UbQ_OxRdtase_Gsu_4Fe4S-bd"/>
</dbReference>
<organism evidence="10 11">
    <name type="scientific">Formivibrio citricus</name>
    <dbReference type="NCBI Taxonomy" id="83765"/>
    <lineage>
        <taxon>Bacteria</taxon>
        <taxon>Pseudomonadati</taxon>
        <taxon>Pseudomonadota</taxon>
        <taxon>Betaproteobacteria</taxon>
        <taxon>Neisseriales</taxon>
        <taxon>Chitinibacteraceae</taxon>
        <taxon>Formivibrio</taxon>
    </lineage>
</organism>
<feature type="domain" description="4Fe-4S His(Cys)3-ligated-type" evidence="9">
    <location>
        <begin position="82"/>
        <end position="121"/>
    </location>
</feature>
<feature type="domain" description="4Fe-4S ferredoxin-type" evidence="8">
    <location>
        <begin position="142"/>
        <end position="173"/>
    </location>
</feature>
<evidence type="ECO:0000256" key="3">
    <source>
        <dbReference type="ARBA" id="ARBA00022723"/>
    </source>
</evidence>
<sequence>MKAYINGKELAFEPNETILDVARKNGVYIPTLCELHDIDHAPGTCRVCLVEVQQGDSTEPQYVTACDTPMADGLKVQTRTPQVMEMRRLQMEMTMADHHQDCASCPRVGNCELLPVANSVGLKQVRFHYTQGWEDLEPDHGKQPIVYDRSRCIRCQRCVAVCRKVQNVDALEMTGWGSTAGVRLKGGSVDASPCITCGQCVMVCPTGALAERDQTDEVLNFLADPEITTVFQMAPAVRVGFGEEFGMPTGTNVEGQIIAALRKIGADIILDTNFAADVVIMEEGTELLGHLKEKKRPTFTSCCPAWINFAEKHYPEILPMLSSTRSPQAVLGSLAKTYLAEKRNIDPKKMRVVSIMPCTAKKEEAARPVLGKNGVPDVDVVLTVREFARLLRREGIDLKEIQPSAYDDPHMSEYTGAGAIFGTTGGVMEAAARTLYYVINGKELEHVEISQLRGFDNVRTANINLGGEFGEIKVALCHGLKGTRDIVEAVKAGKVDFDFIEVMACPGGCVDGGGTLRSKKAYIPLAMKRRETLFNVDRQTKARQSHNNTQVQKLYADYLEAPYSHKSHDLLHTEYCSRPFGVPADMEQAWHELHEQGGDK</sequence>
<evidence type="ECO:0000259" key="8">
    <source>
        <dbReference type="PROSITE" id="PS51379"/>
    </source>
</evidence>
<evidence type="ECO:0000256" key="1">
    <source>
        <dbReference type="ARBA" id="ARBA00005404"/>
    </source>
</evidence>
<dbReference type="InterPro" id="IPR017900">
    <property type="entry name" value="4Fe4S_Fe_S_CS"/>
</dbReference>
<dbReference type="GO" id="GO:0005506">
    <property type="term" value="F:iron ion binding"/>
    <property type="evidence" value="ECO:0007669"/>
    <property type="project" value="InterPro"/>
</dbReference>
<dbReference type="STRING" id="83765.SAMN05660284_02268"/>
<dbReference type="InterPro" id="IPR017896">
    <property type="entry name" value="4Fe4S_Fe-S-bd"/>
</dbReference>
<dbReference type="PROSITE" id="PS51379">
    <property type="entry name" value="4FE4S_FER_2"/>
    <property type="match status" value="2"/>
</dbReference>
<dbReference type="AlphaFoldDB" id="A0A1I5BWE2"/>
<dbReference type="SUPFAM" id="SSF53920">
    <property type="entry name" value="Fe-only hydrogenase"/>
    <property type="match status" value="1"/>
</dbReference>
<dbReference type="SUPFAM" id="SSF54862">
    <property type="entry name" value="4Fe-4S ferredoxins"/>
    <property type="match status" value="1"/>
</dbReference>
<dbReference type="Proteomes" id="UP000242869">
    <property type="component" value="Unassembled WGS sequence"/>
</dbReference>
<keyword evidence="5" id="KW-0408">Iron</keyword>
<evidence type="ECO:0000259" key="9">
    <source>
        <dbReference type="PROSITE" id="PS51839"/>
    </source>
</evidence>
<dbReference type="Gene3D" id="3.40.950.10">
    <property type="entry name" value="Fe-only Hydrogenase (Larger Subunit), Chain L, domain 3"/>
    <property type="match status" value="1"/>
</dbReference>
<dbReference type="Pfam" id="PF13510">
    <property type="entry name" value="Fer2_4"/>
    <property type="match status" value="1"/>
</dbReference>
<keyword evidence="3" id="KW-0479">Metal-binding</keyword>
<dbReference type="Gene3D" id="4.10.260.20">
    <property type="entry name" value="Iron hydrogenase, small subunit"/>
    <property type="match status" value="1"/>
</dbReference>
<dbReference type="OrthoDB" id="9810782at2"/>
<dbReference type="RefSeq" id="WP_091196382.1">
    <property type="nucleotide sequence ID" value="NZ_FOVE01000017.1"/>
</dbReference>
<dbReference type="SMART" id="SM00929">
    <property type="entry name" value="NADH-G_4Fe-4S_3"/>
    <property type="match status" value="1"/>
</dbReference>
<keyword evidence="4" id="KW-0677">Repeat</keyword>
<keyword evidence="6" id="KW-0411">Iron-sulfur</keyword>